<organism evidence="2 3">
    <name type="scientific">Pseudomonas endophytica</name>
    <dbReference type="NCBI Taxonomy" id="1563157"/>
    <lineage>
        <taxon>Bacteria</taxon>
        <taxon>Pseudomonadati</taxon>
        <taxon>Pseudomonadota</taxon>
        <taxon>Gammaproteobacteria</taxon>
        <taxon>Pseudomonadales</taxon>
        <taxon>Pseudomonadaceae</taxon>
        <taxon>Pseudomonas</taxon>
    </lineage>
</organism>
<proteinExistence type="predicted"/>
<dbReference type="InterPro" id="IPR051218">
    <property type="entry name" value="Sec_MonoDiacylglyc_Lipase"/>
</dbReference>
<reference evidence="2 3" key="1">
    <citation type="submission" date="2015-10" db="EMBL/GenBank/DDBJ databases">
        <title>Pseudomonas helleri sp. nov. and Pseudomonas weihenstephanensis sp. nov., isolated from raw cows milk.</title>
        <authorList>
            <person name="Von Neubeck M."/>
            <person name="Huptas C."/>
            <person name="Wenning M."/>
            <person name="Scherer S."/>
        </authorList>
    </citation>
    <scope>NUCLEOTIDE SEQUENCE [LARGE SCALE GENOMIC DNA]</scope>
    <source>
        <strain evidence="2 3">BSTT44</strain>
    </source>
</reference>
<dbReference type="GO" id="GO:0006629">
    <property type="term" value="P:lipid metabolic process"/>
    <property type="evidence" value="ECO:0007669"/>
    <property type="project" value="InterPro"/>
</dbReference>
<protein>
    <submittedName>
        <fullName evidence="2">Lipase</fullName>
    </submittedName>
</protein>
<evidence type="ECO:0000313" key="2">
    <source>
        <dbReference type="EMBL" id="KQB54919.1"/>
    </source>
</evidence>
<dbReference type="InterPro" id="IPR002921">
    <property type="entry name" value="Fungal_lipase-type"/>
</dbReference>
<dbReference type="PANTHER" id="PTHR45856">
    <property type="entry name" value="ALPHA/BETA-HYDROLASES SUPERFAMILY PROTEIN"/>
    <property type="match status" value="1"/>
</dbReference>
<name>A0A0Q0T562_9PSED</name>
<dbReference type="CDD" id="cd00519">
    <property type="entry name" value="Lipase_3"/>
    <property type="match status" value="1"/>
</dbReference>
<dbReference type="SUPFAM" id="SSF53474">
    <property type="entry name" value="alpha/beta-Hydrolases"/>
    <property type="match status" value="1"/>
</dbReference>
<evidence type="ECO:0000313" key="3">
    <source>
        <dbReference type="Proteomes" id="UP000050342"/>
    </source>
</evidence>
<dbReference type="PANTHER" id="PTHR45856:SF24">
    <property type="entry name" value="FUNGAL LIPASE-LIKE DOMAIN-CONTAINING PROTEIN"/>
    <property type="match status" value="1"/>
</dbReference>
<sequence length="607" mass="67686">MTPFDMPISSIVQLPTYFQLVDEQGDGEPYAGLAYEVVDELGGEHHGYLDANGQGSLNALPGKYGVLRFTRLQSPLQITELQVRAEQTRYVNQQGARTRNNPAQYDVQTDYYQVEVRHLVEHVSHLPPVVECHDPLDFQMQQRMYAHAHFGMCLTAGRNTVLEIRPLRALSLMLSSLAQHGVLNLYQMALLATQSGCAVESSSGDTNTLREPVYRPLYEDVAYSKRFQVLPGAPNQAFMAQNQDVLLIAIREPRPAADFLNSIDSQAVLFEEGQGRVHRGFYLAAKQLYAQLSAYLDKGLAPQKVLMCGHGVSGAIALILGQMLRHRPLAIDVQLYTYGAPRAGDAAFVKAAESLVHFRVVNHHDPLPSMPGSWMNTRLSNYRACAALGFNHVPPELSVFVAGLSVLTQELYQHHGTLCHFMPMDLGQADIPCLLWSPTSDIVTQHAVSRAIFNAVQANPECDGLVGPLVKLEQSFGVDSYVPSCWVALHQAQVALEAQQAWVAEHEVKVIDLAFEHIAQQLRSHYQAVVSQSDADPQIQERMINLLMRELSRLHTTRQRLYDMRFKVPSLSDVYGNCAQSPALLKQNLERWLAPLSGDKRFSLERS</sequence>
<dbReference type="EMBL" id="LLWH01000038">
    <property type="protein sequence ID" value="KQB54919.1"/>
    <property type="molecule type" value="Genomic_DNA"/>
</dbReference>
<dbReference type="Gene3D" id="3.40.50.1820">
    <property type="entry name" value="alpha/beta hydrolase"/>
    <property type="match status" value="1"/>
</dbReference>
<evidence type="ECO:0000259" key="1">
    <source>
        <dbReference type="Pfam" id="PF01764"/>
    </source>
</evidence>
<dbReference type="AlphaFoldDB" id="A0A0Q0T562"/>
<dbReference type="Proteomes" id="UP000050342">
    <property type="component" value="Unassembled WGS sequence"/>
</dbReference>
<feature type="domain" description="Fungal lipase-type" evidence="1">
    <location>
        <begin position="257"/>
        <end position="372"/>
    </location>
</feature>
<gene>
    <name evidence="2" type="ORF">AQS70_20245</name>
</gene>
<comment type="caution">
    <text evidence="2">The sequence shown here is derived from an EMBL/GenBank/DDBJ whole genome shotgun (WGS) entry which is preliminary data.</text>
</comment>
<dbReference type="Pfam" id="PF01764">
    <property type="entry name" value="Lipase_3"/>
    <property type="match status" value="1"/>
</dbReference>
<keyword evidence="3" id="KW-1185">Reference proteome</keyword>
<dbReference type="STRING" id="1563157.AQS70_20245"/>
<dbReference type="RefSeq" id="WP_055101694.1">
    <property type="nucleotide sequence ID" value="NZ_LLWH01000038.1"/>
</dbReference>
<dbReference type="InterPro" id="IPR029058">
    <property type="entry name" value="AB_hydrolase_fold"/>
</dbReference>
<accession>A0A0Q0T562</accession>